<keyword evidence="9" id="KW-0408">Iron</keyword>
<keyword evidence="10" id="KW-0411">Iron-sulfur</keyword>
<evidence type="ECO:0000256" key="4">
    <source>
        <dbReference type="ARBA" id="ARBA00019403"/>
    </source>
</evidence>
<evidence type="ECO:0000256" key="6">
    <source>
        <dbReference type="ARBA" id="ARBA00022723"/>
    </source>
</evidence>
<evidence type="ECO:0000256" key="7">
    <source>
        <dbReference type="ARBA" id="ARBA00022763"/>
    </source>
</evidence>
<dbReference type="RefSeq" id="WP_227754533.1">
    <property type="nucleotide sequence ID" value="NZ_JAABNR010000027.1"/>
</dbReference>
<dbReference type="Pfam" id="PF03167">
    <property type="entry name" value="UDG"/>
    <property type="match status" value="1"/>
</dbReference>
<evidence type="ECO:0000256" key="2">
    <source>
        <dbReference type="ARBA" id="ARBA00006521"/>
    </source>
</evidence>
<reference evidence="13" key="1">
    <citation type="submission" date="2020-01" db="EMBL/GenBank/DDBJ databases">
        <authorList>
            <person name="Chen W.-M."/>
        </authorList>
    </citation>
    <scope>NUCLEOTIDE SEQUENCE</scope>
    <source>
        <strain evidence="13">CYK-10</strain>
    </source>
</reference>
<evidence type="ECO:0000256" key="9">
    <source>
        <dbReference type="ARBA" id="ARBA00023004"/>
    </source>
</evidence>
<dbReference type="Proteomes" id="UP001193501">
    <property type="component" value="Unassembled WGS sequence"/>
</dbReference>
<dbReference type="InterPro" id="IPR051536">
    <property type="entry name" value="UDG_Type-4/5"/>
</dbReference>
<dbReference type="NCBIfam" id="TIGR00758">
    <property type="entry name" value="UDG_fam4"/>
    <property type="match status" value="1"/>
</dbReference>
<dbReference type="GO" id="GO:0046872">
    <property type="term" value="F:metal ion binding"/>
    <property type="evidence" value="ECO:0007669"/>
    <property type="project" value="UniProtKB-KW"/>
</dbReference>
<feature type="domain" description="Uracil-DNA glycosylase-like" evidence="12">
    <location>
        <begin position="108"/>
        <end position="259"/>
    </location>
</feature>
<keyword evidence="14" id="KW-1185">Reference proteome</keyword>
<evidence type="ECO:0000256" key="1">
    <source>
        <dbReference type="ARBA" id="ARBA00001400"/>
    </source>
</evidence>
<sequence>MGIDTDIIAPENWQAALAALDWQVELGVSDWVLDEPVDRYALPDRLTPAAPAKAGASPPLAAPVVEKADPLAEARAMAATAQSLEALREVLASFDQCELKKGAKSTVFADGNPKARVLILGEAPGRDEDIEGRPFVGRAGQLLDLMFAAIGLSRSAPDPGQALYITNVLPWRPPGNRDPEPEEIAMMRPFLDRHIALVDPDFIVLMGNTPCKAALDQSGILRLRGQWTTAWGKPALPMTHPAYLLRTPAAKREAWADLLSLKARL</sequence>
<dbReference type="EC" id="3.2.2.27" evidence="3"/>
<keyword evidence="5" id="KW-0004">4Fe-4S</keyword>
<proteinExistence type="inferred from homology"/>
<dbReference type="InterPro" id="IPR005122">
    <property type="entry name" value="Uracil-DNA_glycosylase-like"/>
</dbReference>
<dbReference type="GO" id="GO:0051539">
    <property type="term" value="F:4 iron, 4 sulfur cluster binding"/>
    <property type="evidence" value="ECO:0007669"/>
    <property type="project" value="UniProtKB-KW"/>
</dbReference>
<accession>A0AAE4YG72</accession>
<dbReference type="AlphaFoldDB" id="A0AAE4YG72"/>
<dbReference type="PANTHER" id="PTHR33693">
    <property type="entry name" value="TYPE-5 URACIL-DNA GLYCOSYLASE"/>
    <property type="match status" value="1"/>
</dbReference>
<keyword evidence="8" id="KW-0378">Hydrolase</keyword>
<evidence type="ECO:0000256" key="10">
    <source>
        <dbReference type="ARBA" id="ARBA00023014"/>
    </source>
</evidence>
<dbReference type="EMBL" id="JAABNR010000027">
    <property type="protein sequence ID" value="NBZ89624.1"/>
    <property type="molecule type" value="Genomic_DNA"/>
</dbReference>
<evidence type="ECO:0000256" key="8">
    <source>
        <dbReference type="ARBA" id="ARBA00022801"/>
    </source>
</evidence>
<keyword evidence="11" id="KW-0234">DNA repair</keyword>
<evidence type="ECO:0000313" key="14">
    <source>
        <dbReference type="Proteomes" id="UP001193501"/>
    </source>
</evidence>
<dbReference type="CDD" id="cd10030">
    <property type="entry name" value="UDG-F4_TTUDGA_SPO1dp_like"/>
    <property type="match status" value="1"/>
</dbReference>
<comment type="similarity">
    <text evidence="2">Belongs to the uracil-DNA glycosylase (UDG) superfamily. Type 4 (UDGa) family.</text>
</comment>
<dbReference type="GO" id="GO:0004844">
    <property type="term" value="F:uracil DNA N-glycosylase activity"/>
    <property type="evidence" value="ECO:0007669"/>
    <property type="project" value="UniProtKB-EC"/>
</dbReference>
<dbReference type="SMART" id="SM00987">
    <property type="entry name" value="UreE_C"/>
    <property type="match status" value="1"/>
</dbReference>
<dbReference type="InterPro" id="IPR036895">
    <property type="entry name" value="Uracil-DNA_glycosylase-like_sf"/>
</dbReference>
<evidence type="ECO:0000256" key="3">
    <source>
        <dbReference type="ARBA" id="ARBA00012030"/>
    </source>
</evidence>
<keyword evidence="7" id="KW-0227">DNA damage</keyword>
<dbReference type="Gene3D" id="3.40.470.10">
    <property type="entry name" value="Uracil-DNA glycosylase-like domain"/>
    <property type="match status" value="1"/>
</dbReference>
<dbReference type="PANTHER" id="PTHR33693:SF1">
    <property type="entry name" value="TYPE-4 URACIL-DNA GLYCOSYLASE"/>
    <property type="match status" value="1"/>
</dbReference>
<gene>
    <name evidence="13" type="ORF">GV832_18705</name>
</gene>
<organism evidence="13 14">
    <name type="scientific">Stagnihabitans tardus</name>
    <dbReference type="NCBI Taxonomy" id="2699202"/>
    <lineage>
        <taxon>Bacteria</taxon>
        <taxon>Pseudomonadati</taxon>
        <taxon>Pseudomonadota</taxon>
        <taxon>Alphaproteobacteria</taxon>
        <taxon>Rhodobacterales</taxon>
        <taxon>Paracoccaceae</taxon>
        <taxon>Stagnihabitans</taxon>
    </lineage>
</organism>
<evidence type="ECO:0000313" key="13">
    <source>
        <dbReference type="EMBL" id="NBZ89624.1"/>
    </source>
</evidence>
<evidence type="ECO:0000259" key="12">
    <source>
        <dbReference type="SMART" id="SM00986"/>
    </source>
</evidence>
<keyword evidence="6" id="KW-0479">Metal-binding</keyword>
<evidence type="ECO:0000256" key="5">
    <source>
        <dbReference type="ARBA" id="ARBA00022485"/>
    </source>
</evidence>
<comment type="catalytic activity">
    <reaction evidence="1">
        <text>Hydrolyzes single-stranded DNA or mismatched double-stranded DNA and polynucleotides, releasing free uracil.</text>
        <dbReference type="EC" id="3.2.2.27"/>
    </reaction>
</comment>
<name>A0AAE4YG72_9RHOB</name>
<evidence type="ECO:0000256" key="11">
    <source>
        <dbReference type="ARBA" id="ARBA00023204"/>
    </source>
</evidence>
<dbReference type="InterPro" id="IPR005273">
    <property type="entry name" value="Ura-DNA_glyco_family4"/>
</dbReference>
<dbReference type="SMART" id="SM00986">
    <property type="entry name" value="UDG"/>
    <property type="match status" value="1"/>
</dbReference>
<dbReference type="SUPFAM" id="SSF52141">
    <property type="entry name" value="Uracil-DNA glycosylase-like"/>
    <property type="match status" value="1"/>
</dbReference>
<dbReference type="GO" id="GO:0006281">
    <property type="term" value="P:DNA repair"/>
    <property type="evidence" value="ECO:0007669"/>
    <property type="project" value="UniProtKB-KW"/>
</dbReference>
<comment type="caution">
    <text evidence="13">The sequence shown here is derived from an EMBL/GenBank/DDBJ whole genome shotgun (WGS) entry which is preliminary data.</text>
</comment>
<protein>
    <recommendedName>
        <fullName evidence="4">Type-4 uracil-DNA glycosylase</fullName>
        <ecNumber evidence="3">3.2.2.27</ecNumber>
    </recommendedName>
</protein>